<feature type="compositionally biased region" description="Basic and acidic residues" evidence="1">
    <location>
        <begin position="303"/>
        <end position="328"/>
    </location>
</feature>
<feature type="compositionally biased region" description="Basic and acidic residues" evidence="1">
    <location>
        <begin position="208"/>
        <end position="225"/>
    </location>
</feature>
<feature type="compositionally biased region" description="Basic and acidic residues" evidence="1">
    <location>
        <begin position="245"/>
        <end position="257"/>
    </location>
</feature>
<evidence type="ECO:0000313" key="3">
    <source>
        <dbReference type="Proteomes" id="UP000266841"/>
    </source>
</evidence>
<protein>
    <submittedName>
        <fullName evidence="2">Uncharacterized protein</fullName>
    </submittedName>
</protein>
<sequence length="328" mass="35520">MEYHPALLASQDDGSGSKFASNMGCGSGMEISLGTLGGVNGSMFIPYTHINPPASSSSGGRRRRVRRPGRGPGGGHGRGRGVRRLHRLGGQRDGREHGEGGSGVVGGRTGRIAAALARPPPSANTSAPGTGPARGRKPPNYDESTDEEDDERRVFSGLTEEERRAEVAEYGHGYDGERLSDDQARRLLVLMEHASTCPGKTESAELGDENRSVLRPQERPRELTPRRFPFFSPPSLPPQAQVGEARQRLPLDQDAHAPRPGLHRPPPQRRRLSVPVVRRREAPDVPPSELRGRRPVHGLQPRGDGRGRGRGDGAGERTPDARRPERAQ</sequence>
<gene>
    <name evidence="2" type="ORF">THAOC_19251</name>
</gene>
<feature type="compositionally biased region" description="Basic residues" evidence="1">
    <location>
        <begin position="77"/>
        <end position="89"/>
    </location>
</feature>
<feature type="non-terminal residue" evidence="2">
    <location>
        <position position="328"/>
    </location>
</feature>
<feature type="region of interest" description="Disordered" evidence="1">
    <location>
        <begin position="50"/>
        <end position="160"/>
    </location>
</feature>
<name>K0S670_THAOC</name>
<accession>K0S670</accession>
<evidence type="ECO:0000256" key="1">
    <source>
        <dbReference type="SAM" id="MobiDB-lite"/>
    </source>
</evidence>
<dbReference type="eggNOG" id="ENOG502T6AC">
    <property type="taxonomic scope" value="Eukaryota"/>
</dbReference>
<proteinExistence type="predicted"/>
<reference evidence="2 3" key="1">
    <citation type="journal article" date="2012" name="Genome Biol.">
        <title>Genome and low-iron response of an oceanic diatom adapted to chronic iron limitation.</title>
        <authorList>
            <person name="Lommer M."/>
            <person name="Specht M."/>
            <person name="Roy A.S."/>
            <person name="Kraemer L."/>
            <person name="Andreson R."/>
            <person name="Gutowska M.A."/>
            <person name="Wolf J."/>
            <person name="Bergner S.V."/>
            <person name="Schilhabel M.B."/>
            <person name="Klostermeier U.C."/>
            <person name="Beiko R.G."/>
            <person name="Rosenstiel P."/>
            <person name="Hippler M."/>
            <person name="Laroche J."/>
        </authorList>
    </citation>
    <scope>NUCLEOTIDE SEQUENCE [LARGE SCALE GENOMIC DNA]</scope>
    <source>
        <strain evidence="2 3">CCMP1005</strain>
    </source>
</reference>
<dbReference type="OrthoDB" id="200182at2759"/>
<comment type="caution">
    <text evidence="2">The sequence shown here is derived from an EMBL/GenBank/DDBJ whole genome shotgun (WGS) entry which is preliminary data.</text>
</comment>
<organism evidence="2 3">
    <name type="scientific">Thalassiosira oceanica</name>
    <name type="common">Marine diatom</name>
    <dbReference type="NCBI Taxonomy" id="159749"/>
    <lineage>
        <taxon>Eukaryota</taxon>
        <taxon>Sar</taxon>
        <taxon>Stramenopiles</taxon>
        <taxon>Ochrophyta</taxon>
        <taxon>Bacillariophyta</taxon>
        <taxon>Coscinodiscophyceae</taxon>
        <taxon>Thalassiosirophycidae</taxon>
        <taxon>Thalassiosirales</taxon>
        <taxon>Thalassiosiraceae</taxon>
        <taxon>Thalassiosira</taxon>
    </lineage>
</organism>
<feature type="compositionally biased region" description="Basic residues" evidence="1">
    <location>
        <begin position="60"/>
        <end position="69"/>
    </location>
</feature>
<dbReference type="EMBL" id="AGNL01021143">
    <property type="protein sequence ID" value="EJK60404.1"/>
    <property type="molecule type" value="Genomic_DNA"/>
</dbReference>
<feature type="compositionally biased region" description="Gly residues" evidence="1">
    <location>
        <begin position="100"/>
        <end position="109"/>
    </location>
</feature>
<feature type="region of interest" description="Disordered" evidence="1">
    <location>
        <begin position="195"/>
        <end position="328"/>
    </location>
</feature>
<dbReference type="AlphaFoldDB" id="K0S670"/>
<evidence type="ECO:0000313" key="2">
    <source>
        <dbReference type="EMBL" id="EJK60404.1"/>
    </source>
</evidence>
<keyword evidence="3" id="KW-1185">Reference proteome</keyword>
<feature type="compositionally biased region" description="Basic and acidic residues" evidence="1">
    <location>
        <begin position="90"/>
        <end position="99"/>
    </location>
</feature>
<dbReference type="Proteomes" id="UP000266841">
    <property type="component" value="Unassembled WGS sequence"/>
</dbReference>